<dbReference type="Gene3D" id="3.40.190.10">
    <property type="entry name" value="Periplasmic binding protein-like II"/>
    <property type="match status" value="1"/>
</dbReference>
<dbReference type="HOGENOM" id="CLU_045683_1_0_11"/>
<dbReference type="RefSeq" id="WP_015746364.1">
    <property type="nucleotide sequence ID" value="NC_013235.1"/>
</dbReference>
<organism evidence="2 3">
    <name type="scientific">Nakamurella multipartita (strain ATCC 700099 / DSM 44233 / CIP 104796 / JCM 9543 / NBRC 105858 / Y-104)</name>
    <name type="common">Microsphaera multipartita</name>
    <dbReference type="NCBI Taxonomy" id="479431"/>
    <lineage>
        <taxon>Bacteria</taxon>
        <taxon>Bacillati</taxon>
        <taxon>Actinomycetota</taxon>
        <taxon>Actinomycetes</taxon>
        <taxon>Nakamurellales</taxon>
        <taxon>Nakamurellaceae</taxon>
        <taxon>Nakamurella</taxon>
    </lineage>
</organism>
<keyword evidence="3" id="KW-1185">Reference proteome</keyword>
<dbReference type="PANTHER" id="PTHR42928">
    <property type="entry name" value="TRICARBOXYLATE-BINDING PROTEIN"/>
    <property type="match status" value="1"/>
</dbReference>
<dbReference type="Pfam" id="PF03401">
    <property type="entry name" value="TctC"/>
    <property type="match status" value="1"/>
</dbReference>
<comment type="similarity">
    <text evidence="1">Belongs to the UPF0065 (bug) family.</text>
</comment>
<dbReference type="EMBL" id="CP001737">
    <property type="protein sequence ID" value="ACV77450.1"/>
    <property type="molecule type" value="Genomic_DNA"/>
</dbReference>
<evidence type="ECO:0000313" key="2">
    <source>
        <dbReference type="EMBL" id="ACV77450.1"/>
    </source>
</evidence>
<dbReference type="SUPFAM" id="SSF53850">
    <property type="entry name" value="Periplasmic binding protein-like II"/>
    <property type="match status" value="1"/>
</dbReference>
<dbReference type="Gene3D" id="3.40.190.150">
    <property type="entry name" value="Bordetella uptake gene, domain 1"/>
    <property type="match status" value="1"/>
</dbReference>
<dbReference type="eggNOG" id="COG3181">
    <property type="taxonomic scope" value="Bacteria"/>
</dbReference>
<dbReference type="Proteomes" id="UP000002218">
    <property type="component" value="Chromosome"/>
</dbReference>
<gene>
    <name evidence="2" type="ordered locus">Namu_1042</name>
</gene>
<dbReference type="InParanoid" id="C8XBI8"/>
<dbReference type="STRING" id="479431.Namu_1042"/>
<proteinExistence type="inferred from homology"/>
<protein>
    <submittedName>
        <fullName evidence="2">Uncharacterized protein</fullName>
    </submittedName>
</protein>
<reference evidence="2 3" key="2">
    <citation type="journal article" date="2010" name="Stand. Genomic Sci.">
        <title>Complete genome sequence of Nakamurella multipartita type strain (Y-104).</title>
        <authorList>
            <person name="Tice H."/>
            <person name="Mayilraj S."/>
            <person name="Sims D."/>
            <person name="Lapidus A."/>
            <person name="Nolan M."/>
            <person name="Lucas S."/>
            <person name="Glavina Del Rio T."/>
            <person name="Copeland A."/>
            <person name="Cheng J.F."/>
            <person name="Meincke L."/>
            <person name="Bruce D."/>
            <person name="Goodwin L."/>
            <person name="Pitluck S."/>
            <person name="Ivanova N."/>
            <person name="Mavromatis K."/>
            <person name="Ovchinnikova G."/>
            <person name="Pati A."/>
            <person name="Chen A."/>
            <person name="Palaniappan K."/>
            <person name="Land M."/>
            <person name="Hauser L."/>
            <person name="Chang Y.J."/>
            <person name="Jeffries C.D."/>
            <person name="Detter J.C."/>
            <person name="Brettin T."/>
            <person name="Rohde M."/>
            <person name="Goker M."/>
            <person name="Bristow J."/>
            <person name="Eisen J.A."/>
            <person name="Markowitz V."/>
            <person name="Hugenholtz P."/>
            <person name="Kyrpides N.C."/>
            <person name="Klenk H.P."/>
            <person name="Chen F."/>
        </authorList>
    </citation>
    <scope>NUCLEOTIDE SEQUENCE [LARGE SCALE GENOMIC DNA]</scope>
    <source>
        <strain evidence="3">ATCC 700099 / DSM 44233 / CIP 104796 / JCM 9543 / NBRC 105858 / Y-104</strain>
    </source>
</reference>
<evidence type="ECO:0000313" key="3">
    <source>
        <dbReference type="Proteomes" id="UP000002218"/>
    </source>
</evidence>
<dbReference type="AlphaFoldDB" id="C8XBI8"/>
<dbReference type="PIRSF" id="PIRSF017082">
    <property type="entry name" value="YflP"/>
    <property type="match status" value="1"/>
</dbReference>
<dbReference type="PANTHER" id="PTHR42928:SF3">
    <property type="entry name" value="UPF0065 PROTEIN YFLP"/>
    <property type="match status" value="1"/>
</dbReference>
<dbReference type="CDD" id="cd07012">
    <property type="entry name" value="PBP2_Bug_TTT"/>
    <property type="match status" value="1"/>
</dbReference>
<dbReference type="PROSITE" id="PS51257">
    <property type="entry name" value="PROKAR_LIPOPROTEIN"/>
    <property type="match status" value="1"/>
</dbReference>
<evidence type="ECO:0000256" key="1">
    <source>
        <dbReference type="ARBA" id="ARBA00006987"/>
    </source>
</evidence>
<dbReference type="InterPro" id="IPR042100">
    <property type="entry name" value="Bug_dom1"/>
</dbReference>
<accession>C8XBI8</accession>
<name>C8XBI8_NAKMY</name>
<sequence length="329" mass="34164" precursor="true">MSRSVRAGIALLLGCLLVLSGCSMGTLVEPTGGGTDRLRIMVPNVPGGGYDVTARTAVSIAERSGIADERIAVFNLAGDQGLVALSRLLDETGNGRLAMLMGLGVVGATIATGSSHRVTDGTPIARLLQEPEAVLVPADSPYRDLAGLIAAWRADPTAVAIGGGSAVGGPDHLMTMQLAQALGLDPRQVHYGTFDGGGALLPALLDDRIDVAVSSLVEYTEQIRSGQLRVLAVSGPDRVTGVDAPTLTEAGVDVVFTNWRGVIAPPGISAADRAALTELFAGLEQTPEWQQKLAENHWTGAFLAGDEFDAFLHAEDQRVRNTLAELGLG</sequence>
<dbReference type="InterPro" id="IPR005064">
    <property type="entry name" value="BUG"/>
</dbReference>
<reference evidence="3" key="1">
    <citation type="submission" date="2009-09" db="EMBL/GenBank/DDBJ databases">
        <title>The complete genome of Nakamurella multipartita DSM 44233.</title>
        <authorList>
            <consortium name="US DOE Joint Genome Institute (JGI-PGF)"/>
            <person name="Lucas S."/>
            <person name="Copeland A."/>
            <person name="Lapidus A."/>
            <person name="Glavina del Rio T."/>
            <person name="Dalin E."/>
            <person name="Tice H."/>
            <person name="Bruce D."/>
            <person name="Goodwin L."/>
            <person name="Pitluck S."/>
            <person name="Kyrpides N."/>
            <person name="Mavromatis K."/>
            <person name="Ivanova N."/>
            <person name="Ovchinnikova G."/>
            <person name="Sims D."/>
            <person name="Meincke L."/>
            <person name="Brettin T."/>
            <person name="Detter J.C."/>
            <person name="Han C."/>
            <person name="Larimer F."/>
            <person name="Land M."/>
            <person name="Hauser L."/>
            <person name="Markowitz V."/>
            <person name="Cheng J.-F."/>
            <person name="Hugenholtz P."/>
            <person name="Woyke T."/>
            <person name="Wu D."/>
            <person name="Klenk H.-P."/>
            <person name="Eisen J.A."/>
        </authorList>
    </citation>
    <scope>NUCLEOTIDE SEQUENCE [LARGE SCALE GENOMIC DNA]</scope>
    <source>
        <strain evidence="3">ATCC 700099 / DSM 44233 / CIP 104796 / JCM 9543 / NBRC 105858 / Y-104</strain>
    </source>
</reference>
<dbReference type="KEGG" id="nml:Namu_1042"/>